<dbReference type="Pfam" id="PF12706">
    <property type="entry name" value="Lactamase_B_2"/>
    <property type="match status" value="1"/>
</dbReference>
<dbReference type="SMART" id="SM00849">
    <property type="entry name" value="Lactamase_B"/>
    <property type="match status" value="1"/>
</dbReference>
<evidence type="ECO:0000313" key="3">
    <source>
        <dbReference type="Proteomes" id="UP001193389"/>
    </source>
</evidence>
<dbReference type="KEGG" id="anf:AQPE_0906"/>
<accession>A0A5K7S5F3</accession>
<evidence type="ECO:0000313" key="2">
    <source>
        <dbReference type="EMBL" id="BBE16762.1"/>
    </source>
</evidence>
<dbReference type="GO" id="GO:0070290">
    <property type="term" value="F:N-acylphosphatidylethanolamine-specific phospholipase D activity"/>
    <property type="evidence" value="ECO:0007669"/>
    <property type="project" value="InterPro"/>
</dbReference>
<dbReference type="AlphaFoldDB" id="A0A5K7S5F3"/>
<dbReference type="InterPro" id="IPR024884">
    <property type="entry name" value="NAPE-PLD"/>
</dbReference>
<proteinExistence type="predicted"/>
<organism evidence="2 3">
    <name type="scientific">Aquipluma nitroreducens</name>
    <dbReference type="NCBI Taxonomy" id="2010828"/>
    <lineage>
        <taxon>Bacteria</taxon>
        <taxon>Pseudomonadati</taxon>
        <taxon>Bacteroidota</taxon>
        <taxon>Bacteroidia</taxon>
        <taxon>Marinilabiliales</taxon>
        <taxon>Prolixibacteraceae</taxon>
        <taxon>Aquipluma</taxon>
    </lineage>
</organism>
<keyword evidence="3" id="KW-1185">Reference proteome</keyword>
<gene>
    <name evidence="2" type="ORF">AQPE_0906</name>
</gene>
<dbReference type="EMBL" id="AP018694">
    <property type="protein sequence ID" value="BBE16762.1"/>
    <property type="molecule type" value="Genomic_DNA"/>
</dbReference>
<feature type="domain" description="Metallo-beta-lactamase" evidence="1">
    <location>
        <begin position="86"/>
        <end position="292"/>
    </location>
</feature>
<dbReference type="GO" id="GO:0005737">
    <property type="term" value="C:cytoplasm"/>
    <property type="evidence" value="ECO:0007669"/>
    <property type="project" value="TreeGrafter"/>
</dbReference>
<dbReference type="Proteomes" id="UP001193389">
    <property type="component" value="Chromosome"/>
</dbReference>
<dbReference type="InterPro" id="IPR001279">
    <property type="entry name" value="Metallo-B-lactamas"/>
</dbReference>
<name>A0A5K7S5F3_9BACT</name>
<protein>
    <submittedName>
        <fullName evidence="2">Outer membrane protein romA</fullName>
    </submittedName>
</protein>
<dbReference type="PIRSF" id="PIRSF038896">
    <property type="entry name" value="NAPE-PLD"/>
    <property type="match status" value="1"/>
</dbReference>
<dbReference type="PANTHER" id="PTHR15032">
    <property type="entry name" value="N-ACYL-PHOSPHATIDYLETHANOLAMINE-HYDROLYZING PHOSPHOLIPASE D"/>
    <property type="match status" value="1"/>
</dbReference>
<dbReference type="InterPro" id="IPR036866">
    <property type="entry name" value="RibonucZ/Hydroxyglut_hydro"/>
</dbReference>
<dbReference type="GO" id="GO:0008270">
    <property type="term" value="F:zinc ion binding"/>
    <property type="evidence" value="ECO:0007669"/>
    <property type="project" value="InterPro"/>
</dbReference>
<dbReference type="SUPFAM" id="SSF56281">
    <property type="entry name" value="Metallo-hydrolase/oxidoreductase"/>
    <property type="match status" value="1"/>
</dbReference>
<sequence length="346" mass="39470">MNQAQFGKAPSGERLKRIEHSSNFRNGQFQNLNFTPTFAEDVSKFEMIRDGIFKISKRKAPSVSLPSVKTNLFDLDPQKDLLVWFGHSSYFMQIDGKKILVDPVFSGSASPFSFMVKSFKGSDVYSPEEIPPIDYLIITHDHWDHLDYKTVVELKPKVGKIITGLGTAAHFEHWGFDPKSIVELDWNESSILESGFKITATPGRHFTGRTFKRNQTIWCSFVFQSPSKKIFIGGDSGYDTHFEKIGAEHGPFDLALLECGQYNKSWKYIHMMPEQTVQAAIDLKAKTMMPVHWAKFALSLHAWDEPIQRVTKEAHRLDVPIIHPMIGELVDLSNFGTQTEWWKGIN</sequence>
<dbReference type="PANTHER" id="PTHR15032:SF4">
    <property type="entry name" value="N-ACYL-PHOSPHATIDYLETHANOLAMINE-HYDROLYZING PHOSPHOLIPASE D"/>
    <property type="match status" value="1"/>
</dbReference>
<evidence type="ECO:0000259" key="1">
    <source>
        <dbReference type="SMART" id="SM00849"/>
    </source>
</evidence>
<reference evidence="2" key="1">
    <citation type="journal article" date="2020" name="Int. J. Syst. Evol. Microbiol.">
        <title>Aquipluma nitroreducens gen. nov. sp. nov., a novel facultatively anaerobic bacterium isolated from a freshwater lake.</title>
        <authorList>
            <person name="Watanabe M."/>
            <person name="Kojima H."/>
            <person name="Fukui M."/>
        </authorList>
    </citation>
    <scope>NUCLEOTIDE SEQUENCE</scope>
    <source>
        <strain evidence="2">MeG22</strain>
    </source>
</reference>
<dbReference type="Gene3D" id="3.60.15.10">
    <property type="entry name" value="Ribonuclease Z/Hydroxyacylglutathione hydrolase-like"/>
    <property type="match status" value="1"/>
</dbReference>